<dbReference type="SUPFAM" id="SSF75304">
    <property type="entry name" value="Amidase signature (AS) enzymes"/>
    <property type="match status" value="1"/>
</dbReference>
<dbReference type="AlphaFoldDB" id="A0A8H3HX97"/>
<proteinExistence type="predicted"/>
<feature type="chain" id="PRO_5034462450" description="Amidase domain-containing protein" evidence="1">
    <location>
        <begin position="23"/>
        <end position="566"/>
    </location>
</feature>
<gene>
    <name evidence="3" type="ORF">HETSPECPRED_006114</name>
</gene>
<name>A0A8H3HX97_9LECA</name>
<dbReference type="PANTHER" id="PTHR42678:SF34">
    <property type="entry name" value="OS04G0183300 PROTEIN"/>
    <property type="match status" value="1"/>
</dbReference>
<protein>
    <recommendedName>
        <fullName evidence="2">Amidase domain-containing protein</fullName>
    </recommendedName>
</protein>
<evidence type="ECO:0000256" key="1">
    <source>
        <dbReference type="SAM" id="SignalP"/>
    </source>
</evidence>
<reference evidence="3" key="1">
    <citation type="submission" date="2021-03" db="EMBL/GenBank/DDBJ databases">
        <authorList>
            <person name="Tagirdzhanova G."/>
        </authorList>
    </citation>
    <scope>NUCLEOTIDE SEQUENCE</scope>
</reference>
<keyword evidence="4" id="KW-1185">Reference proteome</keyword>
<evidence type="ECO:0000313" key="3">
    <source>
        <dbReference type="EMBL" id="CAF9906232.1"/>
    </source>
</evidence>
<dbReference type="Proteomes" id="UP000664521">
    <property type="component" value="Unassembled WGS sequence"/>
</dbReference>
<dbReference type="InterPro" id="IPR036928">
    <property type="entry name" value="AS_sf"/>
</dbReference>
<feature type="domain" description="Amidase" evidence="2">
    <location>
        <begin position="57"/>
        <end position="516"/>
    </location>
</feature>
<organism evidence="3 4">
    <name type="scientific">Heterodermia speciosa</name>
    <dbReference type="NCBI Taxonomy" id="116794"/>
    <lineage>
        <taxon>Eukaryota</taxon>
        <taxon>Fungi</taxon>
        <taxon>Dikarya</taxon>
        <taxon>Ascomycota</taxon>
        <taxon>Pezizomycotina</taxon>
        <taxon>Lecanoromycetes</taxon>
        <taxon>OSLEUM clade</taxon>
        <taxon>Lecanoromycetidae</taxon>
        <taxon>Caliciales</taxon>
        <taxon>Physciaceae</taxon>
        <taxon>Heterodermia</taxon>
    </lineage>
</organism>
<dbReference type="OrthoDB" id="566138at2759"/>
<dbReference type="Pfam" id="PF01425">
    <property type="entry name" value="Amidase"/>
    <property type="match status" value="1"/>
</dbReference>
<dbReference type="InterPro" id="IPR023631">
    <property type="entry name" value="Amidase_dom"/>
</dbReference>
<sequence length="566" mass="60510">MRIFKHTLILSLSLVLGVLINAQSTCNSTTSKYPILIDATTESLETGLESGLFTSVDLVNAYIARILEVNATLHVVTELNPDALSIAAELDAERANGSTRGPLHGMPIIIKNNIATMDKMSNTAGSFALLGAKVPKDSGVAAKLRAAGAIILGKANLSQWANFRSNNSTNGWSAYGGQTEGVYYPQQDPSGSSSGSGVSSALGLALAALGTETSGSILSPSEVSNLVGIKPTVGLTSRALVIPISQRQDTVGPMARTVKDAAYLLQAIAGKDPDDNYTSAIPFDVLPDYVGACTYSSLRGKRFGIPRNIVYDQPGDEPVLAAFETAIQTIRRAGGIVFDNTNITADALDQYFNGNASLIVLEADFVSDLPGEYLSKLIYNPENVHDLADVSNFTHAFAPEDYPDRDTAVWDESLALGFGNLDPRFWAEYQINLRTAGPEGILGLLANYSLDALIIPTNFSPGLPALVGTPVVTVPLGFYPPNTTVQRNRRGTLVEVGPNVPFGLSFIGQAWSEADLIGYAYAFEQRTMVRDQVQPYLVPKTELANVIGAQTSNTSIPKSQRIRKRF</sequence>
<keyword evidence="1" id="KW-0732">Signal</keyword>
<evidence type="ECO:0000313" key="4">
    <source>
        <dbReference type="Proteomes" id="UP000664521"/>
    </source>
</evidence>
<dbReference type="Gene3D" id="3.90.1300.10">
    <property type="entry name" value="Amidase signature (AS) domain"/>
    <property type="match status" value="1"/>
</dbReference>
<evidence type="ECO:0000259" key="2">
    <source>
        <dbReference type="Pfam" id="PF01425"/>
    </source>
</evidence>
<comment type="caution">
    <text evidence="3">The sequence shown here is derived from an EMBL/GenBank/DDBJ whole genome shotgun (WGS) entry which is preliminary data.</text>
</comment>
<dbReference type="EMBL" id="CAJPDS010000004">
    <property type="protein sequence ID" value="CAF9906232.1"/>
    <property type="molecule type" value="Genomic_DNA"/>
</dbReference>
<dbReference type="PANTHER" id="PTHR42678">
    <property type="entry name" value="AMIDASE"/>
    <property type="match status" value="1"/>
</dbReference>
<feature type="signal peptide" evidence="1">
    <location>
        <begin position="1"/>
        <end position="22"/>
    </location>
</feature>
<accession>A0A8H3HX97</accession>